<protein>
    <submittedName>
        <fullName evidence="2">Uncharacterized protein</fullName>
    </submittedName>
</protein>
<evidence type="ECO:0000313" key="3">
    <source>
        <dbReference type="Proteomes" id="UP000262371"/>
    </source>
</evidence>
<name>A0A371YYS5_9PROT</name>
<reference evidence="2 3" key="1">
    <citation type="submission" date="2018-08" db="EMBL/GenBank/DDBJ databases">
        <title>Komagataeibacter sp. AV 382.</title>
        <authorList>
            <person name="Skraban J."/>
            <person name="Trcek J."/>
        </authorList>
    </citation>
    <scope>NUCLEOTIDE SEQUENCE [LARGE SCALE GENOMIC DNA]</scope>
    <source>
        <strain evidence="2 3">AV 382</strain>
    </source>
</reference>
<dbReference type="AlphaFoldDB" id="A0A371YYS5"/>
<comment type="caution">
    <text evidence="2">The sequence shown here is derived from an EMBL/GenBank/DDBJ whole genome shotgun (WGS) entry which is preliminary data.</text>
</comment>
<evidence type="ECO:0000256" key="1">
    <source>
        <dbReference type="SAM" id="SignalP"/>
    </source>
</evidence>
<keyword evidence="3" id="KW-1185">Reference proteome</keyword>
<evidence type="ECO:0000313" key="2">
    <source>
        <dbReference type="EMBL" id="RFD19377.1"/>
    </source>
</evidence>
<keyword evidence="1" id="KW-0732">Signal</keyword>
<dbReference type="EMBL" id="QUWV01000099">
    <property type="protein sequence ID" value="RFD19377.1"/>
    <property type="molecule type" value="Genomic_DNA"/>
</dbReference>
<proteinExistence type="predicted"/>
<feature type="chain" id="PRO_5017084193" evidence="1">
    <location>
        <begin position="23"/>
        <end position="67"/>
    </location>
</feature>
<feature type="signal peptide" evidence="1">
    <location>
        <begin position="1"/>
        <end position="22"/>
    </location>
</feature>
<accession>A0A371YYS5</accession>
<gene>
    <name evidence="2" type="ORF">DY926_11515</name>
</gene>
<organism evidence="2 3">
    <name type="scientific">Komagataeibacter melaceti</name>
    <dbReference type="NCBI Taxonomy" id="2766577"/>
    <lineage>
        <taxon>Bacteria</taxon>
        <taxon>Pseudomonadati</taxon>
        <taxon>Pseudomonadota</taxon>
        <taxon>Alphaproteobacteria</taxon>
        <taxon>Acetobacterales</taxon>
        <taxon>Acetobacteraceae</taxon>
        <taxon>Komagataeibacter</taxon>
    </lineage>
</organism>
<sequence>MKKYTIISIVLFAFDISAFVCALKPDVSGEYRDYYLKHTITKQDYINRAREKQPACQRPVVGMGDTC</sequence>
<dbReference type="Proteomes" id="UP000262371">
    <property type="component" value="Unassembled WGS sequence"/>
</dbReference>